<dbReference type="PROSITE" id="PS50850">
    <property type="entry name" value="MFS"/>
    <property type="match status" value="1"/>
</dbReference>
<comment type="subcellular location">
    <subcellularLocation>
        <location evidence="1">Cell membrane</location>
        <topology evidence="1">Multi-pass membrane protein</topology>
    </subcellularLocation>
</comment>
<dbReference type="CDD" id="cd17355">
    <property type="entry name" value="MFS_YcxA_like"/>
    <property type="match status" value="1"/>
</dbReference>
<evidence type="ECO:0000256" key="4">
    <source>
        <dbReference type="ARBA" id="ARBA00022989"/>
    </source>
</evidence>
<feature type="domain" description="Major facilitator superfamily (MFS) profile" evidence="7">
    <location>
        <begin position="20"/>
        <end position="415"/>
    </location>
</feature>
<keyword evidence="2" id="KW-0813">Transport</keyword>
<dbReference type="OrthoDB" id="182417at2"/>
<feature type="transmembrane region" description="Helical" evidence="6">
    <location>
        <begin position="16"/>
        <end position="35"/>
    </location>
</feature>
<evidence type="ECO:0000256" key="6">
    <source>
        <dbReference type="SAM" id="Phobius"/>
    </source>
</evidence>
<evidence type="ECO:0000256" key="5">
    <source>
        <dbReference type="ARBA" id="ARBA00023136"/>
    </source>
</evidence>
<accession>A0A372LQK2</accession>
<dbReference type="PANTHER" id="PTHR11360:SF284">
    <property type="entry name" value="EG:103B4.3 PROTEIN-RELATED"/>
    <property type="match status" value="1"/>
</dbReference>
<dbReference type="Proteomes" id="UP000264541">
    <property type="component" value="Unassembled WGS sequence"/>
</dbReference>
<dbReference type="InterPro" id="IPR050327">
    <property type="entry name" value="Proton-linked_MCT"/>
</dbReference>
<feature type="transmembrane region" description="Helical" evidence="6">
    <location>
        <begin position="389"/>
        <end position="410"/>
    </location>
</feature>
<comment type="caution">
    <text evidence="8">The sequence shown here is derived from an EMBL/GenBank/DDBJ whole genome shotgun (WGS) entry which is preliminary data.</text>
</comment>
<dbReference type="GO" id="GO:0022857">
    <property type="term" value="F:transmembrane transporter activity"/>
    <property type="evidence" value="ECO:0007669"/>
    <property type="project" value="InterPro"/>
</dbReference>
<dbReference type="PANTHER" id="PTHR11360">
    <property type="entry name" value="MONOCARBOXYLATE TRANSPORTER"/>
    <property type="match status" value="1"/>
</dbReference>
<feature type="transmembrane region" description="Helical" evidence="6">
    <location>
        <begin position="55"/>
        <end position="75"/>
    </location>
</feature>
<feature type="transmembrane region" description="Helical" evidence="6">
    <location>
        <begin position="176"/>
        <end position="196"/>
    </location>
</feature>
<feature type="transmembrane region" description="Helical" evidence="6">
    <location>
        <begin position="326"/>
        <end position="348"/>
    </location>
</feature>
<feature type="transmembrane region" description="Helical" evidence="6">
    <location>
        <begin position="301"/>
        <end position="320"/>
    </location>
</feature>
<feature type="transmembrane region" description="Helical" evidence="6">
    <location>
        <begin position="271"/>
        <end position="294"/>
    </location>
</feature>
<keyword evidence="9" id="KW-1185">Reference proteome</keyword>
<dbReference type="Pfam" id="PF07690">
    <property type="entry name" value="MFS_1"/>
    <property type="match status" value="2"/>
</dbReference>
<sequence length="418" mass="46553">MEKSTVVIPEPKASFYYGYIIVALSFLALFASMGIRASFGTYTTPWEKTFSVDRLWISTVSFTSLFVYGISMMVAGRLVDRIGPRKVLSYSMVFLSICLIGSYFAEHIWQMMILYGVIGSIGFGFASYITVSVAIVRWFKKKKGLMISIVVVGMAAGPMIYTPLNIFLIDKIGWKLLFVLYGGVYALVFLPLYVLFYRDRPMAKESGPYEQHAPVLKKGETSIAPSILSIFRHPITWLLITANFICGFTDIGLIHSHLVPLGENREYSRTLIANAMILYGVFNILGTIVIGYITDVFSNKILLFILFGIRLVALFLLIFVDQPIGLFVFALLYGLTDIATITPFTMLVSNIFGINRMGSAVGLIGFFHQFGAATGSLIPGYLFSLSSNYGSTLWLCVVLLIVNSFIILMVNEKKEIEA</sequence>
<dbReference type="InterPro" id="IPR020846">
    <property type="entry name" value="MFS_dom"/>
</dbReference>
<protein>
    <submittedName>
        <fullName evidence="8">MFS transporter</fullName>
    </submittedName>
</protein>
<evidence type="ECO:0000256" key="2">
    <source>
        <dbReference type="ARBA" id="ARBA00022448"/>
    </source>
</evidence>
<feature type="transmembrane region" description="Helical" evidence="6">
    <location>
        <begin position="235"/>
        <end position="259"/>
    </location>
</feature>
<evidence type="ECO:0000256" key="3">
    <source>
        <dbReference type="ARBA" id="ARBA00022692"/>
    </source>
</evidence>
<gene>
    <name evidence="8" type="ORF">D0469_05985</name>
</gene>
<evidence type="ECO:0000313" key="8">
    <source>
        <dbReference type="EMBL" id="RFU70481.1"/>
    </source>
</evidence>
<reference evidence="8 9" key="1">
    <citation type="submission" date="2018-08" db="EMBL/GenBank/DDBJ databases">
        <title>Bacillus chawlae sp. nov., Bacillus glennii sp. nov., and Bacillus saganii sp. nov. Isolated from the Vehicle Assembly Building at Kennedy Space Center where the Viking Spacecraft were Assembled.</title>
        <authorList>
            <person name="Seuylemezian A."/>
            <person name="Vaishampayan P."/>
        </authorList>
    </citation>
    <scope>NUCLEOTIDE SEQUENCE [LARGE SCALE GENOMIC DNA]</scope>
    <source>
        <strain evidence="8 9">V47-23a</strain>
    </source>
</reference>
<proteinExistence type="predicted"/>
<evidence type="ECO:0000256" key="1">
    <source>
        <dbReference type="ARBA" id="ARBA00004651"/>
    </source>
</evidence>
<feature type="transmembrane region" description="Helical" evidence="6">
    <location>
        <begin position="360"/>
        <end position="383"/>
    </location>
</feature>
<keyword evidence="3 6" id="KW-0812">Transmembrane</keyword>
<name>A0A372LQK2_9BACI</name>
<feature type="transmembrane region" description="Helical" evidence="6">
    <location>
        <begin position="111"/>
        <end position="138"/>
    </location>
</feature>
<evidence type="ECO:0000259" key="7">
    <source>
        <dbReference type="PROSITE" id="PS50850"/>
    </source>
</evidence>
<dbReference type="RefSeq" id="WP_117325735.1">
    <property type="nucleotide sequence ID" value="NZ_QVTE01000015.1"/>
</dbReference>
<dbReference type="Gene3D" id="1.20.1250.20">
    <property type="entry name" value="MFS general substrate transporter like domains"/>
    <property type="match status" value="2"/>
</dbReference>
<dbReference type="InterPro" id="IPR011701">
    <property type="entry name" value="MFS"/>
</dbReference>
<dbReference type="EMBL" id="QVTE01000015">
    <property type="protein sequence ID" value="RFU70481.1"/>
    <property type="molecule type" value="Genomic_DNA"/>
</dbReference>
<keyword evidence="4 6" id="KW-1133">Transmembrane helix</keyword>
<organism evidence="8 9">
    <name type="scientific">Peribacillus saganii</name>
    <dbReference type="NCBI Taxonomy" id="2303992"/>
    <lineage>
        <taxon>Bacteria</taxon>
        <taxon>Bacillati</taxon>
        <taxon>Bacillota</taxon>
        <taxon>Bacilli</taxon>
        <taxon>Bacillales</taxon>
        <taxon>Bacillaceae</taxon>
        <taxon>Peribacillus</taxon>
    </lineage>
</organism>
<evidence type="ECO:0000313" key="9">
    <source>
        <dbReference type="Proteomes" id="UP000264541"/>
    </source>
</evidence>
<dbReference type="GO" id="GO:0005886">
    <property type="term" value="C:plasma membrane"/>
    <property type="evidence" value="ECO:0007669"/>
    <property type="project" value="UniProtKB-SubCell"/>
</dbReference>
<feature type="transmembrane region" description="Helical" evidence="6">
    <location>
        <begin position="87"/>
        <end position="105"/>
    </location>
</feature>
<feature type="transmembrane region" description="Helical" evidence="6">
    <location>
        <begin position="145"/>
        <end position="164"/>
    </location>
</feature>
<keyword evidence="5 6" id="KW-0472">Membrane</keyword>
<dbReference type="SUPFAM" id="SSF103473">
    <property type="entry name" value="MFS general substrate transporter"/>
    <property type="match status" value="1"/>
</dbReference>
<dbReference type="InterPro" id="IPR036259">
    <property type="entry name" value="MFS_trans_sf"/>
</dbReference>
<dbReference type="AlphaFoldDB" id="A0A372LQK2"/>